<dbReference type="EMBL" id="CP034951">
    <property type="protein sequence ID" value="QAA81949.1"/>
    <property type="molecule type" value="Genomic_DNA"/>
</dbReference>
<proteinExistence type="predicted"/>
<dbReference type="AlphaFoldDB" id="A0A410G3Y1"/>
<evidence type="ECO:0000313" key="2">
    <source>
        <dbReference type="Proteomes" id="UP000285517"/>
    </source>
</evidence>
<sequence length="84" mass="9757">MLNFLHNYYPFGLEHKGYNTDVSPSGNSVARKFKFNGIEHEEALGLNLYEMDLRQYDPVIARWNSIDPVTHHNFSTYLLGILIL</sequence>
<dbReference type="RefSeq" id="WP_128250330.1">
    <property type="nucleotide sequence ID" value="NZ_CP034951.1"/>
</dbReference>
<reference evidence="1 2" key="1">
    <citation type="submission" date="2019-01" db="EMBL/GenBank/DDBJ databases">
        <title>Complete genome sequencing of Aequorivita sp. H23M31.</title>
        <authorList>
            <person name="Bae J.-W."/>
        </authorList>
    </citation>
    <scope>NUCLEOTIDE SEQUENCE [LARGE SCALE GENOMIC DNA]</scope>
    <source>
        <strain evidence="1 2">H23M31</strain>
    </source>
</reference>
<keyword evidence="2" id="KW-1185">Reference proteome</keyword>
<name>A0A410G3Y1_9FLAO</name>
<dbReference type="KEGG" id="aev:EI546_09535"/>
<dbReference type="Gene3D" id="2.180.10.10">
    <property type="entry name" value="RHS repeat-associated core"/>
    <property type="match status" value="1"/>
</dbReference>
<dbReference type="Proteomes" id="UP000285517">
    <property type="component" value="Chromosome"/>
</dbReference>
<dbReference type="OrthoDB" id="2972467at2"/>
<gene>
    <name evidence="1" type="ORF">EI546_09535</name>
</gene>
<organism evidence="1 2">
    <name type="scientific">Aequorivita ciconiae</name>
    <dbReference type="NCBI Taxonomy" id="2494375"/>
    <lineage>
        <taxon>Bacteria</taxon>
        <taxon>Pseudomonadati</taxon>
        <taxon>Bacteroidota</taxon>
        <taxon>Flavobacteriia</taxon>
        <taxon>Flavobacteriales</taxon>
        <taxon>Flavobacteriaceae</taxon>
        <taxon>Aequorivita</taxon>
    </lineage>
</organism>
<protein>
    <submittedName>
        <fullName evidence="1">Uncharacterized protein</fullName>
    </submittedName>
</protein>
<dbReference type="InterPro" id="IPR022385">
    <property type="entry name" value="Rhs_assc_core"/>
</dbReference>
<dbReference type="NCBIfam" id="TIGR03696">
    <property type="entry name" value="Rhs_assc_core"/>
    <property type="match status" value="1"/>
</dbReference>
<accession>A0A410G3Y1</accession>
<evidence type="ECO:0000313" key="1">
    <source>
        <dbReference type="EMBL" id="QAA81949.1"/>
    </source>
</evidence>